<comment type="caution">
    <text evidence="6">The sequence shown here is derived from an EMBL/GenBank/DDBJ whole genome shotgun (WGS) entry which is preliminary data.</text>
</comment>
<feature type="region of interest" description="Disordered" evidence="4">
    <location>
        <begin position="1"/>
        <end position="111"/>
    </location>
</feature>
<evidence type="ECO:0000256" key="1">
    <source>
        <dbReference type="ARBA" id="ARBA00005568"/>
    </source>
</evidence>
<dbReference type="InterPro" id="IPR015813">
    <property type="entry name" value="Pyrv/PenolPyrv_kinase-like_dom"/>
</dbReference>
<evidence type="ECO:0000256" key="4">
    <source>
        <dbReference type="SAM" id="MobiDB-lite"/>
    </source>
</evidence>
<feature type="compositionally biased region" description="Low complexity" evidence="4">
    <location>
        <begin position="51"/>
        <end position="62"/>
    </location>
</feature>
<dbReference type="OrthoDB" id="1621678at2759"/>
<evidence type="ECO:0000259" key="5">
    <source>
        <dbReference type="Pfam" id="PF03328"/>
    </source>
</evidence>
<keyword evidence="7" id="KW-1185">Reference proteome</keyword>
<dbReference type="AlphaFoldDB" id="A0A9W8DVZ8"/>
<dbReference type="SUPFAM" id="SSF51621">
    <property type="entry name" value="Phosphoenolpyruvate/pyruvate domain"/>
    <property type="match status" value="1"/>
</dbReference>
<feature type="compositionally biased region" description="Low complexity" evidence="4">
    <location>
        <begin position="100"/>
        <end position="110"/>
    </location>
</feature>
<gene>
    <name evidence="6" type="ORF">H4219_001247</name>
</gene>
<accession>A0A9W8DVZ8</accession>
<evidence type="ECO:0000256" key="2">
    <source>
        <dbReference type="ARBA" id="ARBA00022723"/>
    </source>
</evidence>
<dbReference type="Proteomes" id="UP001150538">
    <property type="component" value="Unassembled WGS sequence"/>
</dbReference>
<feature type="compositionally biased region" description="Polar residues" evidence="4">
    <location>
        <begin position="24"/>
        <end position="42"/>
    </location>
</feature>
<dbReference type="GO" id="GO:0046872">
    <property type="term" value="F:metal ion binding"/>
    <property type="evidence" value="ECO:0007669"/>
    <property type="project" value="UniProtKB-KW"/>
</dbReference>
<dbReference type="Pfam" id="PF03328">
    <property type="entry name" value="HpcH_HpaI"/>
    <property type="match status" value="1"/>
</dbReference>
<keyword evidence="2" id="KW-0479">Metal-binding</keyword>
<dbReference type="InterPro" id="IPR040442">
    <property type="entry name" value="Pyrv_kinase-like_dom_sf"/>
</dbReference>
<dbReference type="InterPro" id="IPR050251">
    <property type="entry name" value="HpcH-HpaI_aldolase"/>
</dbReference>
<dbReference type="InterPro" id="IPR005000">
    <property type="entry name" value="Aldolase/citrate-lyase_domain"/>
</dbReference>
<name>A0A9W8DVZ8_9FUNG</name>
<evidence type="ECO:0000313" key="6">
    <source>
        <dbReference type="EMBL" id="KAJ1920548.1"/>
    </source>
</evidence>
<sequence length="541" mass="59161">MNIEELSAQDSSRNGLDNLEAHSLSPTGTNGTASRSSQSPTIGHSPAIMGSTSTQTTTSTHSVGISSSHLIPTILPRPETGIHGTFQQQQQSGIADPSHSQQISNQSINSPYPTASRGLVWDFYRIVEHRVSGNTDRAECILCGKKMLGKSADMKRHIVLLCPNRGKINSNQHIVIQKIREQMEKPKTRSKRNYNLAMASSSSSQPQHLVFPTYNNQPHSQDPVIQPPSYTAVAQTHEPYTAPSTSIESRHKYPRLLRPDQVQVAQTPSQMTTVQDRPQTPPRFLNRLKMKLDKGVAAFGIWLDIPSPLTARIVSRLGFDWACVDMEHSPHSATVMAEMVAAIASSNACTPIVRVPSHNIEWFKWALDAGAHGVIIPMVNTVEEMRKIVSYCRYPPVGTRSSGAFYAPYTYGFSNACANEYAAQANQEILVIPQIESKEAVENVNDILSVPGIDAAFIGPYDLHLSLGLQPSGEGFEPEFIKALEKITKAARLHNVPLGIYCSSGEAAKMRANQGFRMLVAVNDTMALLSASADNLSKAKN</sequence>
<reference evidence="6" key="1">
    <citation type="submission" date="2022-07" db="EMBL/GenBank/DDBJ databases">
        <title>Phylogenomic reconstructions and comparative analyses of Kickxellomycotina fungi.</title>
        <authorList>
            <person name="Reynolds N.K."/>
            <person name="Stajich J.E."/>
            <person name="Barry K."/>
            <person name="Grigoriev I.V."/>
            <person name="Crous P."/>
            <person name="Smith M.E."/>
        </authorList>
    </citation>
    <scope>NUCLEOTIDE SEQUENCE</scope>
    <source>
        <strain evidence="6">NBRC 100468</strain>
    </source>
</reference>
<protein>
    <recommendedName>
        <fullName evidence="5">HpcH/HpaI aldolase/citrate lyase domain-containing protein</fullName>
    </recommendedName>
</protein>
<proteinExistence type="inferred from homology"/>
<evidence type="ECO:0000313" key="7">
    <source>
        <dbReference type="Proteomes" id="UP001150538"/>
    </source>
</evidence>
<dbReference type="EMBL" id="JANBPU010000012">
    <property type="protein sequence ID" value="KAJ1920548.1"/>
    <property type="molecule type" value="Genomic_DNA"/>
</dbReference>
<evidence type="ECO:0000256" key="3">
    <source>
        <dbReference type="ARBA" id="ARBA00023239"/>
    </source>
</evidence>
<comment type="similarity">
    <text evidence="1">Belongs to the HpcH/HpaI aldolase family.</text>
</comment>
<organism evidence="6 7">
    <name type="scientific">Mycoemilia scoparia</name>
    <dbReference type="NCBI Taxonomy" id="417184"/>
    <lineage>
        <taxon>Eukaryota</taxon>
        <taxon>Fungi</taxon>
        <taxon>Fungi incertae sedis</taxon>
        <taxon>Zoopagomycota</taxon>
        <taxon>Kickxellomycotina</taxon>
        <taxon>Kickxellomycetes</taxon>
        <taxon>Kickxellales</taxon>
        <taxon>Kickxellaceae</taxon>
        <taxon>Mycoemilia</taxon>
    </lineage>
</organism>
<dbReference type="PANTHER" id="PTHR30502">
    <property type="entry name" value="2-KETO-3-DEOXY-L-RHAMNONATE ALDOLASE"/>
    <property type="match status" value="1"/>
</dbReference>
<dbReference type="Gene3D" id="3.20.20.60">
    <property type="entry name" value="Phosphoenolpyruvate-binding domains"/>
    <property type="match status" value="1"/>
</dbReference>
<dbReference type="GO" id="GO:0016832">
    <property type="term" value="F:aldehyde-lyase activity"/>
    <property type="evidence" value="ECO:0007669"/>
    <property type="project" value="TreeGrafter"/>
</dbReference>
<feature type="domain" description="HpcH/HpaI aldolase/citrate lyase" evidence="5">
    <location>
        <begin position="299"/>
        <end position="516"/>
    </location>
</feature>
<dbReference type="GO" id="GO:0005737">
    <property type="term" value="C:cytoplasm"/>
    <property type="evidence" value="ECO:0007669"/>
    <property type="project" value="TreeGrafter"/>
</dbReference>
<dbReference type="PANTHER" id="PTHR30502:SF0">
    <property type="entry name" value="PHOSPHOENOLPYRUVATE CARBOXYLASE FAMILY PROTEIN"/>
    <property type="match status" value="1"/>
</dbReference>
<keyword evidence="3" id="KW-0456">Lyase</keyword>